<evidence type="ECO:0000256" key="1">
    <source>
        <dbReference type="SAM" id="SignalP"/>
    </source>
</evidence>
<proteinExistence type="predicted"/>
<reference evidence="2" key="1">
    <citation type="submission" date="2022-08" db="EMBL/GenBank/DDBJ databases">
        <title>A Global Phylogenomic Analysis of the Shiitake Genus Lentinula.</title>
        <authorList>
            <consortium name="DOE Joint Genome Institute"/>
            <person name="Sierra-Patev S."/>
            <person name="Min B."/>
            <person name="Naranjo-Ortiz M."/>
            <person name="Looney B."/>
            <person name="Konkel Z."/>
            <person name="Slot J.C."/>
            <person name="Sakamoto Y."/>
            <person name="Steenwyk J.L."/>
            <person name="Rokas A."/>
            <person name="Carro J."/>
            <person name="Camarero S."/>
            <person name="Ferreira P."/>
            <person name="Molpeceres G."/>
            <person name="Ruiz-Duenas F.J."/>
            <person name="Serrano A."/>
            <person name="Henrissat B."/>
            <person name="Drula E."/>
            <person name="Hughes K.W."/>
            <person name="Mata J.L."/>
            <person name="Ishikawa N.K."/>
            <person name="Vargas-Isla R."/>
            <person name="Ushijima S."/>
            <person name="Smith C.A."/>
            <person name="Ahrendt S."/>
            <person name="Andreopoulos W."/>
            <person name="He G."/>
            <person name="Labutti K."/>
            <person name="Lipzen A."/>
            <person name="Ng V."/>
            <person name="Riley R."/>
            <person name="Sandor L."/>
            <person name="Barry K."/>
            <person name="Martinez A.T."/>
            <person name="Xiao Y."/>
            <person name="Gibbons J.G."/>
            <person name="Terashima K."/>
            <person name="Grigoriev I.V."/>
            <person name="Hibbett D.S."/>
        </authorList>
    </citation>
    <scope>NUCLEOTIDE SEQUENCE</scope>
    <source>
        <strain evidence="2">RHP3577 ss4</strain>
    </source>
</reference>
<dbReference type="Proteomes" id="UP001150217">
    <property type="component" value="Unassembled WGS sequence"/>
</dbReference>
<accession>A0ABQ8VD91</accession>
<keyword evidence="1" id="KW-0732">Signal</keyword>
<protein>
    <submittedName>
        <fullName evidence="2">Uncharacterized protein</fullName>
    </submittedName>
</protein>
<keyword evidence="3" id="KW-1185">Reference proteome</keyword>
<dbReference type="EMBL" id="JANVFT010000045">
    <property type="protein sequence ID" value="KAJ4489035.1"/>
    <property type="molecule type" value="Genomic_DNA"/>
</dbReference>
<gene>
    <name evidence="2" type="ORF">C8R41DRAFT_835570</name>
</gene>
<name>A0ABQ8VD91_9AGAR</name>
<comment type="caution">
    <text evidence="2">The sequence shown here is derived from an EMBL/GenBank/DDBJ whole genome shotgun (WGS) entry which is preliminary data.</text>
</comment>
<evidence type="ECO:0000313" key="3">
    <source>
        <dbReference type="Proteomes" id="UP001150217"/>
    </source>
</evidence>
<feature type="signal peptide" evidence="1">
    <location>
        <begin position="1"/>
        <end position="20"/>
    </location>
</feature>
<sequence>MRFNAIRAYLALSIVSAVYAAPLSEADAGITRLARSDLSSVSHARRDGGEYVATFTLTKSGGGRGRGPVRSPKAKAATPSHIARVKALIIRAAKKKWDQDIDPSEIVIVGNQYSSNTDAVPFTLEAPSLKECNPLPCKGEALYHVFNANNKPELGAGTISSQLPPKIIYDSANKIWKD</sequence>
<organism evidence="2 3">
    <name type="scientific">Lentinula lateritia</name>
    <dbReference type="NCBI Taxonomy" id="40482"/>
    <lineage>
        <taxon>Eukaryota</taxon>
        <taxon>Fungi</taxon>
        <taxon>Dikarya</taxon>
        <taxon>Basidiomycota</taxon>
        <taxon>Agaricomycotina</taxon>
        <taxon>Agaricomycetes</taxon>
        <taxon>Agaricomycetidae</taxon>
        <taxon>Agaricales</taxon>
        <taxon>Marasmiineae</taxon>
        <taxon>Omphalotaceae</taxon>
        <taxon>Lentinula</taxon>
    </lineage>
</organism>
<feature type="chain" id="PRO_5045356699" evidence="1">
    <location>
        <begin position="21"/>
        <end position="178"/>
    </location>
</feature>
<evidence type="ECO:0000313" key="2">
    <source>
        <dbReference type="EMBL" id="KAJ4489035.1"/>
    </source>
</evidence>